<evidence type="ECO:0000313" key="2">
    <source>
        <dbReference type="EMBL" id="BAP58127.1"/>
    </source>
</evidence>
<gene>
    <name evidence="2" type="ORF">THII_3830</name>
</gene>
<dbReference type="CDD" id="cd06260">
    <property type="entry name" value="DUF820-like"/>
    <property type="match status" value="1"/>
</dbReference>
<sequence length="170" mass="19146">MSQVMTFDEEGVEEDEGMGSLNHSLVQGNLTVLLSYDERFTILPELSLETSHLDLSQFSLRTKEELKPDISVYLDPPESVSVDMLRVQKMPDLSIEILSPSQGISGLIAKIKAYFALGVRSCWLVIPATKIIQVYSQPTEGETFDTKDPEVIDKVMDIKIPVNRVFKRVR</sequence>
<dbReference type="EMBL" id="AP014633">
    <property type="protein sequence ID" value="BAP58127.1"/>
    <property type="molecule type" value="Genomic_DNA"/>
</dbReference>
<dbReference type="KEGG" id="tig:THII_3830"/>
<dbReference type="InterPro" id="IPR011335">
    <property type="entry name" value="Restrct_endonuc-II-like"/>
</dbReference>
<dbReference type="OrthoDB" id="9799703at2"/>
<name>A0A090APD8_9GAMM</name>
<feature type="domain" description="Putative restriction endonuclease" evidence="1">
    <location>
        <begin position="56"/>
        <end position="142"/>
    </location>
</feature>
<dbReference type="Pfam" id="PF05685">
    <property type="entry name" value="Uma2"/>
    <property type="match status" value="1"/>
</dbReference>
<proteinExistence type="predicted"/>
<dbReference type="HOGENOM" id="CLU_127156_0_0_6"/>
<dbReference type="InterPro" id="IPR012296">
    <property type="entry name" value="Nuclease_put_TT1808"/>
</dbReference>
<dbReference type="SUPFAM" id="SSF52980">
    <property type="entry name" value="Restriction endonuclease-like"/>
    <property type="match status" value="1"/>
</dbReference>
<dbReference type="AlphaFoldDB" id="A0A090APD8"/>
<evidence type="ECO:0000259" key="1">
    <source>
        <dbReference type="Pfam" id="PF05685"/>
    </source>
</evidence>
<keyword evidence="3" id="KW-1185">Reference proteome</keyword>
<evidence type="ECO:0000313" key="3">
    <source>
        <dbReference type="Proteomes" id="UP000031623"/>
    </source>
</evidence>
<dbReference type="Proteomes" id="UP000031623">
    <property type="component" value="Chromosome"/>
</dbReference>
<reference evidence="2 3" key="1">
    <citation type="journal article" date="2014" name="ISME J.">
        <title>Ecophysiology of Thioploca ingrica as revealed by the complete genome sequence supplemented with proteomic evidence.</title>
        <authorList>
            <person name="Kojima H."/>
            <person name="Ogura Y."/>
            <person name="Yamamoto N."/>
            <person name="Togashi T."/>
            <person name="Mori H."/>
            <person name="Watanabe T."/>
            <person name="Nemoto F."/>
            <person name="Kurokawa K."/>
            <person name="Hayashi T."/>
            <person name="Fukui M."/>
        </authorList>
    </citation>
    <scope>NUCLEOTIDE SEQUENCE [LARGE SCALE GENOMIC DNA]</scope>
</reference>
<dbReference type="InterPro" id="IPR008538">
    <property type="entry name" value="Uma2"/>
</dbReference>
<organism evidence="2 3">
    <name type="scientific">Thioploca ingrica</name>
    <dbReference type="NCBI Taxonomy" id="40754"/>
    <lineage>
        <taxon>Bacteria</taxon>
        <taxon>Pseudomonadati</taxon>
        <taxon>Pseudomonadota</taxon>
        <taxon>Gammaproteobacteria</taxon>
        <taxon>Thiotrichales</taxon>
        <taxon>Thiotrichaceae</taxon>
        <taxon>Thioploca</taxon>
    </lineage>
</organism>
<dbReference type="Gene3D" id="3.90.1570.10">
    <property type="entry name" value="tt1808, chain A"/>
    <property type="match status" value="1"/>
</dbReference>
<protein>
    <recommendedName>
        <fullName evidence="1">Putative restriction endonuclease domain-containing protein</fullName>
    </recommendedName>
</protein>
<accession>A0A090APD8</accession>
<dbReference type="STRING" id="40754.THII_3830"/>